<dbReference type="PANTHER" id="PTHR15364:SF0">
    <property type="entry name" value="2'-DEOXYNUCLEOSIDE 5'-PHOSPHATE N-HYDROLASE 1"/>
    <property type="match status" value="1"/>
</dbReference>
<reference evidence="7 8" key="1">
    <citation type="submission" date="2019-08" db="EMBL/GenBank/DDBJ databases">
        <title>In-depth cultivation of the pig gut microbiome towards novel bacterial diversity and tailored functional studies.</title>
        <authorList>
            <person name="Wylensek D."/>
            <person name="Hitch T.C.A."/>
            <person name="Clavel T."/>
        </authorList>
    </citation>
    <scope>NUCLEOTIDE SEQUENCE [LARGE SCALE GENOMIC DNA]</scope>
    <source>
        <strain evidence="7 8">Oil+RF-744-GAM-WT-6</strain>
    </source>
</reference>
<name>A0A7X2NSC9_9FIRM</name>
<dbReference type="GO" id="GO:0009116">
    <property type="term" value="P:nucleoside metabolic process"/>
    <property type="evidence" value="ECO:0007669"/>
    <property type="project" value="UniProtKB-UniRule"/>
</dbReference>
<comment type="catalytic activity">
    <reaction evidence="6">
        <text>a purine 2'-deoxyribonucleoside 5'-phosphate + H2O = a purine nucleobase + 2-deoxy-D-ribose 5-phosphate</text>
        <dbReference type="Rhea" id="RHEA:51132"/>
        <dbReference type="ChEBI" id="CHEBI:15377"/>
        <dbReference type="ChEBI" id="CHEBI:26386"/>
        <dbReference type="ChEBI" id="CHEBI:62877"/>
        <dbReference type="ChEBI" id="CHEBI:142198"/>
    </reaction>
</comment>
<comment type="catalytic activity">
    <reaction evidence="5">
        <text>5-hydroxymethyl-dUMP + H2O = 5-hydroxymethyluracil + 2-deoxy-D-ribose 5-phosphate</text>
        <dbReference type="Rhea" id="RHEA:77099"/>
        <dbReference type="ChEBI" id="CHEBI:15377"/>
        <dbReference type="ChEBI" id="CHEBI:16964"/>
        <dbReference type="ChEBI" id="CHEBI:62877"/>
        <dbReference type="ChEBI" id="CHEBI:90409"/>
    </reaction>
    <physiologicalReaction direction="left-to-right" evidence="5">
        <dbReference type="Rhea" id="RHEA:77100"/>
    </physiologicalReaction>
</comment>
<accession>A0A7X2NSC9</accession>
<dbReference type="GO" id="GO:0009159">
    <property type="term" value="P:deoxyribonucleoside monophosphate catabolic process"/>
    <property type="evidence" value="ECO:0007669"/>
    <property type="project" value="InterPro"/>
</dbReference>
<dbReference type="Proteomes" id="UP000461880">
    <property type="component" value="Unassembled WGS sequence"/>
</dbReference>
<evidence type="ECO:0000256" key="6">
    <source>
        <dbReference type="HAMAP-Rule" id="MF_03036"/>
    </source>
</evidence>
<evidence type="ECO:0000256" key="1">
    <source>
        <dbReference type="ARBA" id="ARBA00011407"/>
    </source>
</evidence>
<dbReference type="AlphaFoldDB" id="A0A7X2NSC9"/>
<dbReference type="EC" id="3.2.2.-" evidence="6"/>
<dbReference type="GO" id="GO:0070694">
    <property type="term" value="F:5-hydroxymethyl-dUMP N-hydrolase activity"/>
    <property type="evidence" value="ECO:0007669"/>
    <property type="project" value="InterPro"/>
</dbReference>
<keyword evidence="2 6" id="KW-0378">Hydrolase</keyword>
<evidence type="ECO:0000313" key="8">
    <source>
        <dbReference type="Proteomes" id="UP000461880"/>
    </source>
</evidence>
<dbReference type="PANTHER" id="PTHR15364">
    <property type="entry name" value="2'-DEOXYNUCLEOSIDE 5'-PHOSPHATE N-HYDROLASE 1"/>
    <property type="match status" value="1"/>
</dbReference>
<comment type="catalytic activity">
    <reaction evidence="6">
        <text>a pyrimidine 2'-deoxyribonucleoside 5'-phosphate + H2O = a pyrimidine nucleobase + 2-deoxy-D-ribose 5-phosphate</text>
        <dbReference type="Rhea" id="RHEA:57852"/>
        <dbReference type="ChEBI" id="CHEBI:15377"/>
        <dbReference type="ChEBI" id="CHEBI:26432"/>
        <dbReference type="ChEBI" id="CHEBI:62877"/>
        <dbReference type="ChEBI" id="CHEBI:142209"/>
    </reaction>
</comment>
<comment type="caution">
    <text evidence="6">Lacks conserved residue(s) required for the propagation of feature annotation.</text>
</comment>
<dbReference type="GO" id="GO:0009117">
    <property type="term" value="P:nucleotide metabolic process"/>
    <property type="evidence" value="ECO:0007669"/>
    <property type="project" value="UniProtKB-KW"/>
</dbReference>
<gene>
    <name evidence="7" type="ORF">FYJ51_06450</name>
</gene>
<dbReference type="RefSeq" id="WP_154504347.1">
    <property type="nucleotide sequence ID" value="NZ_VUMN01000012.1"/>
</dbReference>
<comment type="function">
    <text evidence="6">Catalyzes the cleavage of the N-glycosidic bond of deoxyribonucleoside 5'-monophosphates to yield deoxyribose 5-phosphate and a purine or pyrimidine base.</text>
</comment>
<keyword evidence="3 6" id="KW-0546">Nucleotide metabolism</keyword>
<dbReference type="SUPFAM" id="SSF52309">
    <property type="entry name" value="N-(deoxy)ribosyltransferase-like"/>
    <property type="match status" value="1"/>
</dbReference>
<organism evidence="7 8">
    <name type="scientific">Stecheria intestinalis</name>
    <dbReference type="NCBI Taxonomy" id="2606630"/>
    <lineage>
        <taxon>Bacteria</taxon>
        <taxon>Bacillati</taxon>
        <taxon>Bacillota</taxon>
        <taxon>Erysipelotrichia</taxon>
        <taxon>Erysipelotrichales</taxon>
        <taxon>Erysipelotrichaceae</taxon>
        <taxon>Stecheria</taxon>
    </lineage>
</organism>
<dbReference type="InterPro" id="IPR028607">
    <property type="entry name" value="DNPH1"/>
</dbReference>
<dbReference type="InterPro" id="IPR051239">
    <property type="entry name" value="2'-dNMP_N-hydrolase"/>
</dbReference>
<keyword evidence="8" id="KW-1185">Reference proteome</keyword>
<evidence type="ECO:0000256" key="2">
    <source>
        <dbReference type="ARBA" id="ARBA00022801"/>
    </source>
</evidence>
<comment type="similarity">
    <text evidence="6">Belongs to the 2'-deoxynucleoside 5'-phosphate N-hydrolase 1 family.</text>
</comment>
<feature type="binding site" description="in other chain" evidence="6">
    <location>
        <position position="85"/>
    </location>
    <ligand>
        <name>substrate</name>
        <note>ligand shared between homodimeric partners</note>
    </ligand>
</feature>
<evidence type="ECO:0000256" key="4">
    <source>
        <dbReference type="ARBA" id="ARBA00023295"/>
    </source>
</evidence>
<keyword evidence="4 6" id="KW-0326">Glycosidase</keyword>
<evidence type="ECO:0000256" key="5">
    <source>
        <dbReference type="ARBA" id="ARBA00047460"/>
    </source>
</evidence>
<comment type="subunit">
    <text evidence="1 6">Monomer and homodimer.</text>
</comment>
<sequence>MNQKVYFAGSIRGGRNDAQLYQELIAHINKTDHVLTEQVGDLKRSILEQGRGKDQAIYEQDTAWLRECDLVIAECTHPSLGVGYEMAYAEQYEKPVYIFYRHQECELSAMLAGDPYFHIQSYETKAELFRMIDEILKQ</sequence>
<comment type="caution">
    <text evidence="7">The sequence shown here is derived from an EMBL/GenBank/DDBJ whole genome shotgun (WGS) entry which is preliminary data.</text>
</comment>
<evidence type="ECO:0000313" key="7">
    <source>
        <dbReference type="EMBL" id="MSS58543.1"/>
    </source>
</evidence>
<dbReference type="Pfam" id="PF05014">
    <property type="entry name" value="Nuc_deoxyrib_tr"/>
    <property type="match status" value="1"/>
</dbReference>
<dbReference type="InterPro" id="IPR007710">
    <property type="entry name" value="Nucleoside_deoxyribTrfase"/>
</dbReference>
<proteinExistence type="inferred from homology"/>
<dbReference type="EMBL" id="VUMN01000012">
    <property type="protein sequence ID" value="MSS58543.1"/>
    <property type="molecule type" value="Genomic_DNA"/>
</dbReference>
<evidence type="ECO:0000256" key="3">
    <source>
        <dbReference type="ARBA" id="ARBA00023080"/>
    </source>
</evidence>
<feature type="binding site" description="in other chain" evidence="6">
    <location>
        <position position="21"/>
    </location>
    <ligand>
        <name>substrate</name>
        <note>ligand shared between homodimeric partners</note>
    </ligand>
</feature>
<protein>
    <recommendedName>
        <fullName evidence="6">Putative 2'-deoxynucleoside 5'-phosphate N-hydrolase 1</fullName>
        <ecNumber evidence="6">3.2.2.-</ecNumber>
    </recommendedName>
</protein>
<feature type="binding site" evidence="6">
    <location>
        <begin position="108"/>
        <end position="110"/>
    </location>
    <ligand>
        <name>substrate</name>
        <note>ligand shared between homodimeric partners</note>
    </ligand>
</feature>
<dbReference type="HAMAP" id="MF_03036">
    <property type="entry name" value="Nuc_phosphate_hydrolase"/>
    <property type="match status" value="1"/>
</dbReference>
<dbReference type="Gene3D" id="3.40.50.450">
    <property type="match status" value="1"/>
</dbReference>